<reference evidence="2 3" key="1">
    <citation type="journal article" date="2014" name="PLoS Genet.">
        <title>Phylogenetically driven sequencing of extremely halophilic archaea reveals strategies for static and dynamic osmo-response.</title>
        <authorList>
            <person name="Becker E.A."/>
            <person name="Seitzer P.M."/>
            <person name="Tritt A."/>
            <person name="Larsen D."/>
            <person name="Krusor M."/>
            <person name="Yao A.I."/>
            <person name="Wu D."/>
            <person name="Madern D."/>
            <person name="Eisen J.A."/>
            <person name="Darling A.E."/>
            <person name="Facciotti M.T."/>
        </authorList>
    </citation>
    <scope>NUCLEOTIDE SEQUENCE [LARGE SCALE GENOMIC DNA]</scope>
    <source>
        <strain evidence="2 3">JCM 14848</strain>
    </source>
</reference>
<dbReference type="Proteomes" id="UP000011513">
    <property type="component" value="Unassembled WGS sequence"/>
</dbReference>
<organism evidence="2 3">
    <name type="scientific">Halogeometricum pallidum JCM 14848</name>
    <dbReference type="NCBI Taxonomy" id="1227487"/>
    <lineage>
        <taxon>Archaea</taxon>
        <taxon>Methanobacteriati</taxon>
        <taxon>Methanobacteriota</taxon>
        <taxon>Stenosarchaea group</taxon>
        <taxon>Halobacteria</taxon>
        <taxon>Halobacteriales</taxon>
        <taxon>Haloferacaceae</taxon>
        <taxon>Halogeometricum</taxon>
    </lineage>
</organism>
<evidence type="ECO:0000313" key="2">
    <source>
        <dbReference type="EMBL" id="ELZ28964.1"/>
    </source>
</evidence>
<feature type="region of interest" description="Disordered" evidence="1">
    <location>
        <begin position="54"/>
        <end position="105"/>
    </location>
</feature>
<name>M0D483_HALPD</name>
<feature type="compositionally biased region" description="Basic and acidic residues" evidence="1">
    <location>
        <begin position="62"/>
        <end position="90"/>
    </location>
</feature>
<dbReference type="EMBL" id="AOIV01000035">
    <property type="protein sequence ID" value="ELZ28964.1"/>
    <property type="molecule type" value="Genomic_DNA"/>
</dbReference>
<dbReference type="AlphaFoldDB" id="M0D483"/>
<accession>M0D483</accession>
<gene>
    <name evidence="2" type="ORF">C474_13719</name>
</gene>
<protein>
    <submittedName>
        <fullName evidence="2">Uncharacterized protein</fullName>
    </submittedName>
</protein>
<evidence type="ECO:0000313" key="3">
    <source>
        <dbReference type="Proteomes" id="UP000011513"/>
    </source>
</evidence>
<keyword evidence="3" id="KW-1185">Reference proteome</keyword>
<proteinExistence type="predicted"/>
<evidence type="ECO:0000256" key="1">
    <source>
        <dbReference type="SAM" id="MobiDB-lite"/>
    </source>
</evidence>
<sequence>MRRGITGVRSELFIGLIRGGGSQQMSDRPEIEIQRQTVFGDDGQLEVTEGSVETSLEDFGADVDHRDQDSRLDRPEASQFGVDDRPKVEQASEGDQSTLFADTDEDQQTLTGEEAAMQCLFGD</sequence>
<comment type="caution">
    <text evidence="2">The sequence shown here is derived from an EMBL/GenBank/DDBJ whole genome shotgun (WGS) entry which is preliminary data.</text>
</comment>
<dbReference type="eggNOG" id="arCOG11549">
    <property type="taxonomic scope" value="Archaea"/>
</dbReference>
<dbReference type="InParanoid" id="M0D483"/>